<name>A0A7V0LUR1_UNCW3</name>
<comment type="caution">
    <text evidence="1">The sequence shown here is derived from an EMBL/GenBank/DDBJ whole genome shotgun (WGS) entry which is preliminary data.</text>
</comment>
<sequence length="363" mass="42005">MFIQMMLALYFFISFDVVNHIILSKPVVAMHVKLDSLYVFTQDETVIIDTAGKIVRRCRLEKDIDAVYSFGKDFYYTSFKRYAVGKFITCADMRELKLGDAPGITLNVRKVRKIMYDYQNFTPYFLENSVWMWSNKKRLYRIPLSSFQVEDSLILEDSVNFITMNERFLIKTFDSGVSILDRMSQNVCFLPLQGIAYMPVSIDSFVFLITQDSCLVFNLNDCRLIKRIQESGVNLIKKYCDYFLFFKYNPFDSTNAGIVILDRDFKVVTAYKLKIYPPFSSCVYRDTLILGSGCKVYWIRLGDGDVVDSLALAFSKKKVSFLEKIISSITSTHLLQQTVVSQICRFDSFVVVSGGREVYLIKH</sequence>
<protein>
    <submittedName>
        <fullName evidence="1">Uncharacterized protein</fullName>
    </submittedName>
</protein>
<dbReference type="EMBL" id="DRDR01000071">
    <property type="protein sequence ID" value="HDL60135.1"/>
    <property type="molecule type" value="Genomic_DNA"/>
</dbReference>
<accession>A0A7V0LUR1</accession>
<proteinExistence type="predicted"/>
<dbReference type="Proteomes" id="UP000886381">
    <property type="component" value="Unassembled WGS sequence"/>
</dbReference>
<evidence type="ECO:0000313" key="1">
    <source>
        <dbReference type="EMBL" id="HDL60135.1"/>
    </source>
</evidence>
<dbReference type="AlphaFoldDB" id="A0A7V0LUR1"/>
<gene>
    <name evidence="1" type="ORF">ENH14_01635</name>
</gene>
<reference evidence="1" key="1">
    <citation type="journal article" date="2020" name="mSystems">
        <title>Genome- and Community-Level Interaction Insights into Carbon Utilization and Element Cycling Functions of Hydrothermarchaeota in Hydrothermal Sediment.</title>
        <authorList>
            <person name="Zhou Z."/>
            <person name="Liu Y."/>
            <person name="Xu W."/>
            <person name="Pan J."/>
            <person name="Luo Z.H."/>
            <person name="Li M."/>
        </authorList>
    </citation>
    <scope>NUCLEOTIDE SEQUENCE [LARGE SCALE GENOMIC DNA]</scope>
    <source>
        <strain evidence="1">HyVt-28</strain>
    </source>
</reference>
<organism evidence="1">
    <name type="scientific">candidate division WOR-3 bacterium</name>
    <dbReference type="NCBI Taxonomy" id="2052148"/>
    <lineage>
        <taxon>Bacteria</taxon>
        <taxon>Bacteria division WOR-3</taxon>
    </lineage>
</organism>